<dbReference type="SMART" id="SM00855">
    <property type="entry name" value="PGAM"/>
    <property type="match status" value="1"/>
</dbReference>
<dbReference type="Proteomes" id="UP001225034">
    <property type="component" value="Unassembled WGS sequence"/>
</dbReference>
<dbReference type="EMBL" id="JAUSUA010000002">
    <property type="protein sequence ID" value="MDQ0207359.1"/>
    <property type="molecule type" value="Genomic_DNA"/>
</dbReference>
<protein>
    <submittedName>
        <fullName evidence="2">Phosphatase</fullName>
    </submittedName>
</protein>
<dbReference type="InterPro" id="IPR051695">
    <property type="entry name" value="Phosphoglycerate_Mutase"/>
</dbReference>
<dbReference type="Pfam" id="PF00300">
    <property type="entry name" value="His_Phos_1"/>
    <property type="match status" value="1"/>
</dbReference>
<comment type="caution">
    <text evidence="2">The sequence shown here is derived from an EMBL/GenBank/DDBJ whole genome shotgun (WGS) entry which is preliminary data.</text>
</comment>
<dbReference type="CDD" id="cd07067">
    <property type="entry name" value="HP_PGM_like"/>
    <property type="match status" value="1"/>
</dbReference>
<proteinExistence type="predicted"/>
<gene>
    <name evidence="2" type="ORF">J2S05_002158</name>
</gene>
<keyword evidence="1" id="KW-0378">Hydrolase</keyword>
<organism evidence="2 3">
    <name type="scientific">Alkalicoccobacillus murimartini</name>
    <dbReference type="NCBI Taxonomy" id="171685"/>
    <lineage>
        <taxon>Bacteria</taxon>
        <taxon>Bacillati</taxon>
        <taxon>Bacillota</taxon>
        <taxon>Bacilli</taxon>
        <taxon>Bacillales</taxon>
        <taxon>Bacillaceae</taxon>
        <taxon>Alkalicoccobacillus</taxon>
    </lineage>
</organism>
<dbReference type="RefSeq" id="WP_306982575.1">
    <property type="nucleotide sequence ID" value="NZ_JAUSUA010000002.1"/>
</dbReference>
<dbReference type="InterPro" id="IPR001345">
    <property type="entry name" value="PG/BPGM_mutase_AS"/>
</dbReference>
<dbReference type="Gene3D" id="3.40.50.1240">
    <property type="entry name" value="Phosphoglycerate mutase-like"/>
    <property type="match status" value="1"/>
</dbReference>
<name>A0ABT9YK04_9BACI</name>
<reference evidence="2 3" key="1">
    <citation type="submission" date="2023-07" db="EMBL/GenBank/DDBJ databases">
        <title>Genomic Encyclopedia of Type Strains, Phase IV (KMG-IV): sequencing the most valuable type-strain genomes for metagenomic binning, comparative biology and taxonomic classification.</title>
        <authorList>
            <person name="Goeker M."/>
        </authorList>
    </citation>
    <scope>NUCLEOTIDE SEQUENCE [LARGE SCALE GENOMIC DNA]</scope>
    <source>
        <strain evidence="2 3">DSM 19154</strain>
    </source>
</reference>
<evidence type="ECO:0000313" key="2">
    <source>
        <dbReference type="EMBL" id="MDQ0207359.1"/>
    </source>
</evidence>
<accession>A0ABT9YK04</accession>
<evidence type="ECO:0000313" key="3">
    <source>
        <dbReference type="Proteomes" id="UP001225034"/>
    </source>
</evidence>
<sequence>MLCIVRHGESEWNVIKRLQGQKDIPLSKKGIQQAKKLATHFIDQNIHFEYVFTSDLKRANQTAQWLTEAMPISGIKTETALRERYYGELEGRLITDIVDTLPDFQINFGVPMRYGMESLEDMQERMVTAITNIAKMTEGAPTLIVSHGGAINAFLHRITNGEIGTGKGKLANTSITQLRWLDDSFEVEAYNHTPHL</sequence>
<dbReference type="PANTHER" id="PTHR46517:SF1">
    <property type="entry name" value="FRUCTOSE-2,6-BISPHOSPHATASE TIGAR"/>
    <property type="match status" value="1"/>
</dbReference>
<keyword evidence="3" id="KW-1185">Reference proteome</keyword>
<dbReference type="SUPFAM" id="SSF53254">
    <property type="entry name" value="Phosphoglycerate mutase-like"/>
    <property type="match status" value="1"/>
</dbReference>
<evidence type="ECO:0000256" key="1">
    <source>
        <dbReference type="ARBA" id="ARBA00022801"/>
    </source>
</evidence>
<dbReference type="PANTHER" id="PTHR46517">
    <property type="entry name" value="FRUCTOSE-2,6-BISPHOSPHATASE TIGAR"/>
    <property type="match status" value="1"/>
</dbReference>
<dbReference type="PROSITE" id="PS00175">
    <property type="entry name" value="PG_MUTASE"/>
    <property type="match status" value="1"/>
</dbReference>
<dbReference type="InterPro" id="IPR013078">
    <property type="entry name" value="His_Pase_superF_clade-1"/>
</dbReference>
<dbReference type="InterPro" id="IPR029033">
    <property type="entry name" value="His_PPase_superfam"/>
</dbReference>